<protein>
    <recommendedName>
        <fullName evidence="1">3-keto-alpha-glucoside-1,2-lyase/3-keto-2-hydroxy-glucal hydratase domain-containing protein</fullName>
    </recommendedName>
</protein>
<dbReference type="Proteomes" id="UP000319143">
    <property type="component" value="Unassembled WGS sequence"/>
</dbReference>
<dbReference type="EMBL" id="SJPV01000019">
    <property type="protein sequence ID" value="TWU31008.1"/>
    <property type="molecule type" value="Genomic_DNA"/>
</dbReference>
<dbReference type="Gene3D" id="2.60.120.560">
    <property type="entry name" value="Exo-inulinase, domain 1"/>
    <property type="match status" value="1"/>
</dbReference>
<keyword evidence="3" id="KW-1185">Reference proteome</keyword>
<evidence type="ECO:0000313" key="2">
    <source>
        <dbReference type="EMBL" id="TWU31008.1"/>
    </source>
</evidence>
<organism evidence="2 3">
    <name type="scientific">Novipirellula artificiosorum</name>
    <dbReference type="NCBI Taxonomy" id="2528016"/>
    <lineage>
        <taxon>Bacteria</taxon>
        <taxon>Pseudomonadati</taxon>
        <taxon>Planctomycetota</taxon>
        <taxon>Planctomycetia</taxon>
        <taxon>Pirellulales</taxon>
        <taxon>Pirellulaceae</taxon>
        <taxon>Novipirellula</taxon>
    </lineage>
</organism>
<evidence type="ECO:0000313" key="3">
    <source>
        <dbReference type="Proteomes" id="UP000319143"/>
    </source>
</evidence>
<reference evidence="2 3" key="1">
    <citation type="submission" date="2019-02" db="EMBL/GenBank/DDBJ databases">
        <title>Deep-cultivation of Planctomycetes and their phenomic and genomic characterization uncovers novel biology.</title>
        <authorList>
            <person name="Wiegand S."/>
            <person name="Jogler M."/>
            <person name="Boedeker C."/>
            <person name="Pinto D."/>
            <person name="Vollmers J."/>
            <person name="Rivas-Marin E."/>
            <person name="Kohn T."/>
            <person name="Peeters S.H."/>
            <person name="Heuer A."/>
            <person name="Rast P."/>
            <person name="Oberbeckmann S."/>
            <person name="Bunk B."/>
            <person name="Jeske O."/>
            <person name="Meyerdierks A."/>
            <person name="Storesund J.E."/>
            <person name="Kallscheuer N."/>
            <person name="Luecker S."/>
            <person name="Lage O.M."/>
            <person name="Pohl T."/>
            <person name="Merkel B.J."/>
            <person name="Hornburger P."/>
            <person name="Mueller R.-W."/>
            <person name="Bruemmer F."/>
            <person name="Labrenz M."/>
            <person name="Spormann A.M."/>
            <person name="Op Den Camp H."/>
            <person name="Overmann J."/>
            <person name="Amann R."/>
            <person name="Jetten M.S.M."/>
            <person name="Mascher T."/>
            <person name="Medema M.H."/>
            <person name="Devos D.P."/>
            <person name="Kaster A.-K."/>
            <person name="Ovreas L."/>
            <person name="Rohde M."/>
            <person name="Galperin M.Y."/>
            <person name="Jogler C."/>
        </authorList>
    </citation>
    <scope>NUCLEOTIDE SEQUENCE [LARGE SCALE GENOMIC DNA]</scope>
    <source>
        <strain evidence="2 3">Poly41</strain>
    </source>
</reference>
<dbReference type="GO" id="GO:0016787">
    <property type="term" value="F:hydrolase activity"/>
    <property type="evidence" value="ECO:0007669"/>
    <property type="project" value="InterPro"/>
</dbReference>
<accession>A0A5C6D2P0</accession>
<dbReference type="InterPro" id="IPR010496">
    <property type="entry name" value="AL/BT2_dom"/>
</dbReference>
<sequence length="248" mass="27855">MIVAVSLPKNTAMNCILDRICLVVVSSMVFLSNGAVLAEDNGFVPMFNGRDMAQWEGKSGWWKVEKGLLTAESTVEKPCTRSHYLYWTGGEPADFEMRCQFRISAAGNSGIQFRSERREDWDTWGYQADMDGAGVYMGCLYQHERGLVAERGQSVSIDAKGQKTIATFAEAAKLLQVVKPEQWNTYRVIAKGSRVSLWINGVKMCEADDVEPRLGLRKGIIALQMHQGPPMKVEYKDLMIRVDDRTDD</sequence>
<name>A0A5C6D2P0_9BACT</name>
<comment type="caution">
    <text evidence="2">The sequence shown here is derived from an EMBL/GenBank/DDBJ whole genome shotgun (WGS) entry which is preliminary data.</text>
</comment>
<evidence type="ECO:0000259" key="1">
    <source>
        <dbReference type="Pfam" id="PF06439"/>
    </source>
</evidence>
<gene>
    <name evidence="2" type="ORF">Poly41_64770</name>
</gene>
<dbReference type="AlphaFoldDB" id="A0A5C6D2P0"/>
<feature type="domain" description="3-keto-alpha-glucoside-1,2-lyase/3-keto-2-hydroxy-glucal hydratase" evidence="1">
    <location>
        <begin position="42"/>
        <end position="241"/>
    </location>
</feature>
<proteinExistence type="predicted"/>
<dbReference type="Pfam" id="PF06439">
    <property type="entry name" value="3keto-disac_hyd"/>
    <property type="match status" value="1"/>
</dbReference>